<keyword evidence="5 6" id="KW-0472">Membrane</keyword>
<feature type="transmembrane region" description="Helical" evidence="6">
    <location>
        <begin position="138"/>
        <end position="157"/>
    </location>
</feature>
<evidence type="ECO:0000256" key="2">
    <source>
        <dbReference type="ARBA" id="ARBA00009142"/>
    </source>
</evidence>
<sequence>MRTLVLIAIAGAVAQLVDGGLGMGFGVTSTSIMIMLAGLGPAHASAVVHAAEVGTTFVSGLSHWRFGNVDWKVALTLGIPGAIGAFIGAQLLSTMPLDQAKPLTATILTLIGLNLVWRFSRGRTNRKAELKKPYSRPFLWLLGTIGGTIDATGGGGWGPVTSSTLLSMGRQHPARIIGTVNTAEFLVACAATGGFIAGLWSDIYHHFPAIMALLIGGALTSPVAAWLVSRINPTLLGGFVGTLLVVLNIPIGGFWLKLGLCVCGVLFSVRGMQARRRATIIVETEPQGQRYLSGISP</sequence>
<dbReference type="RefSeq" id="WP_277105404.1">
    <property type="nucleotide sequence ID" value="NZ_BAAAJS010000011.1"/>
</dbReference>
<proteinExistence type="inferred from homology"/>
<feature type="transmembrane region" description="Helical" evidence="6">
    <location>
        <begin position="99"/>
        <end position="117"/>
    </location>
</feature>
<dbReference type="Proteomes" id="UP001183619">
    <property type="component" value="Unassembled WGS sequence"/>
</dbReference>
<accession>A0ABU2B5R8</accession>
<evidence type="ECO:0000256" key="3">
    <source>
        <dbReference type="ARBA" id="ARBA00022692"/>
    </source>
</evidence>
<comment type="similarity">
    <text evidence="2 6">Belongs to the 4-toluene sulfonate uptake permease (TSUP) (TC 2.A.102) family.</text>
</comment>
<reference evidence="7 8" key="1">
    <citation type="submission" date="2023-07" db="EMBL/GenBank/DDBJ databases">
        <title>Sequencing the genomes of 1000 actinobacteria strains.</title>
        <authorList>
            <person name="Klenk H.-P."/>
        </authorList>
    </citation>
    <scope>NUCLEOTIDE SEQUENCE [LARGE SCALE GENOMIC DNA]</scope>
    <source>
        <strain evidence="7 8">DSM 44508</strain>
    </source>
</reference>
<evidence type="ECO:0000313" key="8">
    <source>
        <dbReference type="Proteomes" id="UP001183619"/>
    </source>
</evidence>
<evidence type="ECO:0000256" key="4">
    <source>
        <dbReference type="ARBA" id="ARBA00022989"/>
    </source>
</evidence>
<feature type="transmembrane region" description="Helical" evidence="6">
    <location>
        <begin position="177"/>
        <end position="200"/>
    </location>
</feature>
<keyword evidence="6" id="KW-1003">Cell membrane</keyword>
<protein>
    <recommendedName>
        <fullName evidence="6">Probable membrane transporter protein</fullName>
    </recommendedName>
</protein>
<name>A0ABU2B5R8_9CORY</name>
<feature type="transmembrane region" description="Helical" evidence="6">
    <location>
        <begin position="207"/>
        <end position="228"/>
    </location>
</feature>
<dbReference type="Pfam" id="PF01925">
    <property type="entry name" value="TauE"/>
    <property type="match status" value="1"/>
</dbReference>
<evidence type="ECO:0000256" key="5">
    <source>
        <dbReference type="ARBA" id="ARBA00023136"/>
    </source>
</evidence>
<dbReference type="PANTHER" id="PTHR43701:SF12">
    <property type="entry name" value="MEMBRANE TRANSPORTER PROTEIN YTNM-RELATED"/>
    <property type="match status" value="1"/>
</dbReference>
<feature type="transmembrane region" description="Helical" evidence="6">
    <location>
        <begin position="73"/>
        <end position="93"/>
    </location>
</feature>
<keyword evidence="8" id="KW-1185">Reference proteome</keyword>
<dbReference type="InterPro" id="IPR002781">
    <property type="entry name" value="TM_pro_TauE-like"/>
</dbReference>
<keyword evidence="4 6" id="KW-1133">Transmembrane helix</keyword>
<comment type="caution">
    <text evidence="7">The sequence shown here is derived from an EMBL/GenBank/DDBJ whole genome shotgun (WGS) entry which is preliminary data.</text>
</comment>
<organism evidence="7 8">
    <name type="scientific">Corynebacterium felinum</name>
    <dbReference type="NCBI Taxonomy" id="131318"/>
    <lineage>
        <taxon>Bacteria</taxon>
        <taxon>Bacillati</taxon>
        <taxon>Actinomycetota</taxon>
        <taxon>Actinomycetes</taxon>
        <taxon>Mycobacteriales</taxon>
        <taxon>Corynebacteriaceae</taxon>
        <taxon>Corynebacterium</taxon>
    </lineage>
</organism>
<gene>
    <name evidence="7" type="ORF">J2S37_000498</name>
</gene>
<evidence type="ECO:0000256" key="6">
    <source>
        <dbReference type="RuleBase" id="RU363041"/>
    </source>
</evidence>
<evidence type="ECO:0000256" key="1">
    <source>
        <dbReference type="ARBA" id="ARBA00004141"/>
    </source>
</evidence>
<evidence type="ECO:0000313" key="7">
    <source>
        <dbReference type="EMBL" id="MDR7353960.1"/>
    </source>
</evidence>
<dbReference type="InterPro" id="IPR051598">
    <property type="entry name" value="TSUP/Inactive_protease-like"/>
</dbReference>
<keyword evidence="3 6" id="KW-0812">Transmembrane</keyword>
<feature type="transmembrane region" description="Helical" evidence="6">
    <location>
        <begin position="234"/>
        <end position="267"/>
    </location>
</feature>
<dbReference type="EMBL" id="JAVDYF010000001">
    <property type="protein sequence ID" value="MDR7353960.1"/>
    <property type="molecule type" value="Genomic_DNA"/>
</dbReference>
<comment type="subcellular location">
    <subcellularLocation>
        <location evidence="6">Cell membrane</location>
        <topology evidence="6">Multi-pass membrane protein</topology>
    </subcellularLocation>
    <subcellularLocation>
        <location evidence="1">Membrane</location>
        <topology evidence="1">Multi-pass membrane protein</topology>
    </subcellularLocation>
</comment>
<feature type="transmembrane region" description="Helical" evidence="6">
    <location>
        <begin position="43"/>
        <end position="61"/>
    </location>
</feature>
<dbReference type="PANTHER" id="PTHR43701">
    <property type="entry name" value="MEMBRANE TRANSPORTER PROTEIN MJ0441-RELATED"/>
    <property type="match status" value="1"/>
</dbReference>